<feature type="compositionally biased region" description="Low complexity" evidence="1">
    <location>
        <begin position="78"/>
        <end position="94"/>
    </location>
</feature>
<protein>
    <submittedName>
        <fullName evidence="2">Uncharacterized protein</fullName>
    </submittedName>
</protein>
<accession>A0A699YR45</accession>
<gene>
    <name evidence="2" type="ORF">HaLaN_03668</name>
</gene>
<comment type="caution">
    <text evidence="2">The sequence shown here is derived from an EMBL/GenBank/DDBJ whole genome shotgun (WGS) entry which is preliminary data.</text>
</comment>
<organism evidence="2 3">
    <name type="scientific">Haematococcus lacustris</name>
    <name type="common">Green alga</name>
    <name type="synonym">Haematococcus pluvialis</name>
    <dbReference type="NCBI Taxonomy" id="44745"/>
    <lineage>
        <taxon>Eukaryota</taxon>
        <taxon>Viridiplantae</taxon>
        <taxon>Chlorophyta</taxon>
        <taxon>core chlorophytes</taxon>
        <taxon>Chlorophyceae</taxon>
        <taxon>CS clade</taxon>
        <taxon>Chlamydomonadales</taxon>
        <taxon>Haematococcaceae</taxon>
        <taxon>Haematococcus</taxon>
    </lineage>
</organism>
<evidence type="ECO:0000313" key="3">
    <source>
        <dbReference type="Proteomes" id="UP000485058"/>
    </source>
</evidence>
<name>A0A699YR45_HAELA</name>
<keyword evidence="3" id="KW-1185">Reference proteome</keyword>
<evidence type="ECO:0000313" key="2">
    <source>
        <dbReference type="EMBL" id="GFH08669.1"/>
    </source>
</evidence>
<dbReference type="Proteomes" id="UP000485058">
    <property type="component" value="Unassembled WGS sequence"/>
</dbReference>
<proteinExistence type="predicted"/>
<dbReference type="AlphaFoldDB" id="A0A699YR45"/>
<feature type="region of interest" description="Disordered" evidence="1">
    <location>
        <begin position="73"/>
        <end position="100"/>
    </location>
</feature>
<dbReference type="EMBL" id="BLLF01000176">
    <property type="protein sequence ID" value="GFH08669.1"/>
    <property type="molecule type" value="Genomic_DNA"/>
</dbReference>
<sequence>MHVHGSVGRTWAHPLRQTSVKFTSDRQKAIRSAAADASSSGSCLEVRACQAARGAAAPTHWCHRPGRLAWRSPPAVQGHPAAGGANAAHTKAGKWMMPGI</sequence>
<reference evidence="2 3" key="1">
    <citation type="submission" date="2020-02" db="EMBL/GenBank/DDBJ databases">
        <title>Draft genome sequence of Haematococcus lacustris strain NIES-144.</title>
        <authorList>
            <person name="Morimoto D."/>
            <person name="Nakagawa S."/>
            <person name="Yoshida T."/>
            <person name="Sawayama S."/>
        </authorList>
    </citation>
    <scope>NUCLEOTIDE SEQUENCE [LARGE SCALE GENOMIC DNA]</scope>
    <source>
        <strain evidence="2 3">NIES-144</strain>
    </source>
</reference>
<evidence type="ECO:0000256" key="1">
    <source>
        <dbReference type="SAM" id="MobiDB-lite"/>
    </source>
</evidence>